<sequence length="82" mass="9407">MADYETALDYCEMKMVIVNHPPVQNRSTGPMEQRVPVQSIISVAKDNREQPPRKVEQSVEGRRSPNTEKSSFRNFPTGEEKE</sequence>
<protein>
    <submittedName>
        <fullName evidence="2">Uncharacterized protein</fullName>
    </submittedName>
</protein>
<dbReference type="Proteomes" id="UP000298663">
    <property type="component" value="Unassembled WGS sequence"/>
</dbReference>
<evidence type="ECO:0000313" key="2">
    <source>
        <dbReference type="EMBL" id="TKR72423.1"/>
    </source>
</evidence>
<keyword evidence="3" id="KW-1185">Reference proteome</keyword>
<feature type="compositionally biased region" description="Basic and acidic residues" evidence="1">
    <location>
        <begin position="45"/>
        <end position="66"/>
    </location>
</feature>
<evidence type="ECO:0000256" key="1">
    <source>
        <dbReference type="SAM" id="MobiDB-lite"/>
    </source>
</evidence>
<comment type="caution">
    <text evidence="2">The sequence shown here is derived from an EMBL/GenBank/DDBJ whole genome shotgun (WGS) entry which is preliminary data.</text>
</comment>
<dbReference type="EMBL" id="AZBU02000006">
    <property type="protein sequence ID" value="TKR72423.1"/>
    <property type="molecule type" value="Genomic_DNA"/>
</dbReference>
<name>A0A4U5MSP6_STECR</name>
<accession>A0A4U5MSP6</accession>
<organism evidence="2 3">
    <name type="scientific">Steinernema carpocapsae</name>
    <name type="common">Entomopathogenic nematode</name>
    <dbReference type="NCBI Taxonomy" id="34508"/>
    <lineage>
        <taxon>Eukaryota</taxon>
        <taxon>Metazoa</taxon>
        <taxon>Ecdysozoa</taxon>
        <taxon>Nematoda</taxon>
        <taxon>Chromadorea</taxon>
        <taxon>Rhabditida</taxon>
        <taxon>Tylenchina</taxon>
        <taxon>Panagrolaimomorpha</taxon>
        <taxon>Strongyloidoidea</taxon>
        <taxon>Steinernematidae</taxon>
        <taxon>Steinernema</taxon>
    </lineage>
</organism>
<reference evidence="2 3" key="1">
    <citation type="journal article" date="2015" name="Genome Biol.">
        <title>Comparative genomics of Steinernema reveals deeply conserved gene regulatory networks.</title>
        <authorList>
            <person name="Dillman A.R."/>
            <person name="Macchietto M."/>
            <person name="Porter C.F."/>
            <person name="Rogers A."/>
            <person name="Williams B."/>
            <person name="Antoshechkin I."/>
            <person name="Lee M.M."/>
            <person name="Goodwin Z."/>
            <person name="Lu X."/>
            <person name="Lewis E.E."/>
            <person name="Goodrich-Blair H."/>
            <person name="Stock S.P."/>
            <person name="Adams B.J."/>
            <person name="Sternberg P.W."/>
            <person name="Mortazavi A."/>
        </authorList>
    </citation>
    <scope>NUCLEOTIDE SEQUENCE [LARGE SCALE GENOMIC DNA]</scope>
    <source>
        <strain evidence="2 3">ALL</strain>
    </source>
</reference>
<gene>
    <name evidence="2" type="ORF">L596_019870</name>
</gene>
<dbReference type="AlphaFoldDB" id="A0A4U5MSP6"/>
<proteinExistence type="predicted"/>
<feature type="region of interest" description="Disordered" evidence="1">
    <location>
        <begin position="42"/>
        <end position="82"/>
    </location>
</feature>
<reference evidence="2 3" key="2">
    <citation type="journal article" date="2019" name="G3 (Bethesda)">
        <title>Hybrid Assembly of the Genome of the Entomopathogenic Nematode Steinernema carpocapsae Identifies the X-Chromosome.</title>
        <authorList>
            <person name="Serra L."/>
            <person name="Macchietto M."/>
            <person name="Macias-Munoz A."/>
            <person name="McGill C.J."/>
            <person name="Rodriguez I.M."/>
            <person name="Rodriguez B."/>
            <person name="Murad R."/>
            <person name="Mortazavi A."/>
        </authorList>
    </citation>
    <scope>NUCLEOTIDE SEQUENCE [LARGE SCALE GENOMIC DNA]</scope>
    <source>
        <strain evidence="2 3">ALL</strain>
    </source>
</reference>
<evidence type="ECO:0000313" key="3">
    <source>
        <dbReference type="Proteomes" id="UP000298663"/>
    </source>
</evidence>